<sequence>MNVWRFRLSEPFYFQHAFFDGIVFENDWTKIEHGQIMIKTGYAWDGCSPKWHFFGLVTIGTPDGTLRFSKPWTWEASLVHDILCQFRAELPFTQKQVTHIFRDQLIEAKWPLTSLYVWAVDNLGPQDFPQ</sequence>
<keyword evidence="2" id="KW-1185">Reference proteome</keyword>
<evidence type="ECO:0008006" key="3">
    <source>
        <dbReference type="Google" id="ProtNLM"/>
    </source>
</evidence>
<dbReference type="RefSeq" id="WP_062713794.1">
    <property type="nucleotide sequence ID" value="NZ_CAWRCI010000053.1"/>
</dbReference>
<evidence type="ECO:0000313" key="1">
    <source>
        <dbReference type="EMBL" id="CZF86135.1"/>
    </source>
</evidence>
<accession>A0A128FI11</accession>
<reference evidence="2" key="1">
    <citation type="submission" date="2016-02" db="EMBL/GenBank/DDBJ databases">
        <authorList>
            <person name="Rodrigo-Torres Lidia"/>
            <person name="Arahal R.David."/>
        </authorList>
    </citation>
    <scope>NUCLEOTIDE SEQUENCE [LARGE SCALE GENOMIC DNA]</scope>
    <source>
        <strain evidence="2">CECT 8713</strain>
    </source>
</reference>
<dbReference type="AlphaFoldDB" id="A0A128FI11"/>
<gene>
    <name evidence="1" type="ORF">GMA8713_04168</name>
</gene>
<dbReference type="OrthoDB" id="8706764at2"/>
<dbReference type="EMBL" id="FIZY01000053">
    <property type="protein sequence ID" value="CZF86135.1"/>
    <property type="molecule type" value="Genomic_DNA"/>
</dbReference>
<name>A0A128FI11_9GAMM</name>
<organism evidence="1 2">
    <name type="scientific">Grimontia marina</name>
    <dbReference type="NCBI Taxonomy" id="646534"/>
    <lineage>
        <taxon>Bacteria</taxon>
        <taxon>Pseudomonadati</taxon>
        <taxon>Pseudomonadota</taxon>
        <taxon>Gammaproteobacteria</taxon>
        <taxon>Vibrionales</taxon>
        <taxon>Vibrionaceae</taxon>
        <taxon>Grimontia</taxon>
    </lineage>
</organism>
<dbReference type="Proteomes" id="UP000073601">
    <property type="component" value="Unassembled WGS sequence"/>
</dbReference>
<evidence type="ECO:0000313" key="2">
    <source>
        <dbReference type="Proteomes" id="UP000073601"/>
    </source>
</evidence>
<protein>
    <recommendedName>
        <fullName evidence="3">DUF1353 domain-containing protein</fullName>
    </recommendedName>
</protein>
<proteinExistence type="predicted"/>